<dbReference type="EMBL" id="CP000724">
    <property type="protein sequence ID" value="ABR48228.1"/>
    <property type="molecule type" value="Genomic_DNA"/>
</dbReference>
<dbReference type="Gene3D" id="3.20.20.140">
    <property type="entry name" value="Metal-dependent hydrolases"/>
    <property type="match status" value="2"/>
</dbReference>
<accession>A6TPW0</accession>
<dbReference type="GO" id="GO:0047420">
    <property type="term" value="F:N-acyl-D-amino-acid deacylase activity"/>
    <property type="evidence" value="ECO:0007669"/>
    <property type="project" value="UniProtKB-EC"/>
</dbReference>
<dbReference type="HOGENOM" id="CLU_016107_2_1_9"/>
<gene>
    <name evidence="2" type="ordered locus">Amet_2067</name>
</gene>
<feature type="domain" description="Amidohydrolase 3" evidence="1">
    <location>
        <begin position="43"/>
        <end position="433"/>
    </location>
</feature>
<name>A6TPW0_ALKMQ</name>
<dbReference type="SUPFAM" id="SSF51338">
    <property type="entry name" value="Composite domain of metallo-dependent hydrolases"/>
    <property type="match status" value="1"/>
</dbReference>
<dbReference type="InterPro" id="IPR013108">
    <property type="entry name" value="Amidohydro_3"/>
</dbReference>
<dbReference type="PANTHER" id="PTHR11647:SF1">
    <property type="entry name" value="COLLAPSIN RESPONSE MEDIATOR PROTEIN"/>
    <property type="match status" value="1"/>
</dbReference>
<dbReference type="GO" id="GO:0016812">
    <property type="term" value="F:hydrolase activity, acting on carbon-nitrogen (but not peptide) bonds, in cyclic amides"/>
    <property type="evidence" value="ECO:0007669"/>
    <property type="project" value="TreeGrafter"/>
</dbReference>
<dbReference type="Pfam" id="PF07969">
    <property type="entry name" value="Amidohydro_3"/>
    <property type="match status" value="1"/>
</dbReference>
<keyword evidence="3" id="KW-1185">Reference proteome</keyword>
<dbReference type="InterPro" id="IPR050378">
    <property type="entry name" value="Metallo-dep_Hydrolases_sf"/>
</dbReference>
<reference evidence="3" key="1">
    <citation type="journal article" date="2016" name="Genome Announc.">
        <title>Complete genome sequence of Alkaliphilus metalliredigens strain QYMF, an alkaliphilic and metal-reducing bacterium isolated from borax-contaminated leachate ponds.</title>
        <authorList>
            <person name="Hwang C."/>
            <person name="Copeland A."/>
            <person name="Lucas S."/>
            <person name="Lapidus A."/>
            <person name="Barry K."/>
            <person name="Detter J.C."/>
            <person name="Glavina Del Rio T."/>
            <person name="Hammon N."/>
            <person name="Israni S."/>
            <person name="Dalin E."/>
            <person name="Tice H."/>
            <person name="Pitluck S."/>
            <person name="Chertkov O."/>
            <person name="Brettin T."/>
            <person name="Bruce D."/>
            <person name="Han C."/>
            <person name="Schmutz J."/>
            <person name="Larimer F."/>
            <person name="Land M.L."/>
            <person name="Hauser L."/>
            <person name="Kyrpides N."/>
            <person name="Mikhailova N."/>
            <person name="Ye Q."/>
            <person name="Zhou J."/>
            <person name="Richardson P."/>
            <person name="Fields M.W."/>
        </authorList>
    </citation>
    <scope>NUCLEOTIDE SEQUENCE [LARGE SCALE GENOMIC DNA]</scope>
    <source>
        <strain evidence="3">QYMF</strain>
    </source>
</reference>
<dbReference type="SUPFAM" id="SSF51556">
    <property type="entry name" value="Metallo-dependent hydrolases"/>
    <property type="match status" value="1"/>
</dbReference>
<evidence type="ECO:0000313" key="3">
    <source>
        <dbReference type="Proteomes" id="UP000001572"/>
    </source>
</evidence>
<proteinExistence type="predicted"/>
<organism evidence="2 3">
    <name type="scientific">Alkaliphilus metalliredigens (strain QYMF)</name>
    <dbReference type="NCBI Taxonomy" id="293826"/>
    <lineage>
        <taxon>Bacteria</taxon>
        <taxon>Bacillati</taxon>
        <taxon>Bacillota</taxon>
        <taxon>Clostridia</taxon>
        <taxon>Peptostreptococcales</taxon>
        <taxon>Natronincolaceae</taxon>
        <taxon>Alkaliphilus</taxon>
    </lineage>
</organism>
<dbReference type="STRING" id="293826.Amet_2067"/>
<dbReference type="EC" id="3.5.1.81" evidence="2"/>
<protein>
    <submittedName>
        <fullName evidence="2">N-acyl-D-amino-acid deacylase</fullName>
        <ecNumber evidence="2">3.5.1.81</ecNumber>
    </submittedName>
</protein>
<evidence type="ECO:0000259" key="1">
    <source>
        <dbReference type="Pfam" id="PF07969"/>
    </source>
</evidence>
<dbReference type="InterPro" id="IPR011059">
    <property type="entry name" value="Metal-dep_hydrolase_composite"/>
</dbReference>
<dbReference type="eggNOG" id="COG3653">
    <property type="taxonomic scope" value="Bacteria"/>
</dbReference>
<dbReference type="InterPro" id="IPR032466">
    <property type="entry name" value="Metal_Hydrolase"/>
</dbReference>
<dbReference type="PANTHER" id="PTHR11647">
    <property type="entry name" value="HYDRANTOINASE/DIHYDROPYRIMIDINASE FAMILY MEMBER"/>
    <property type="match status" value="1"/>
</dbReference>
<dbReference type="RefSeq" id="WP_012063208.1">
    <property type="nucleotide sequence ID" value="NC_009633.1"/>
</dbReference>
<evidence type="ECO:0000313" key="2">
    <source>
        <dbReference type="EMBL" id="ABR48228.1"/>
    </source>
</evidence>
<dbReference type="Proteomes" id="UP000001572">
    <property type="component" value="Chromosome"/>
</dbReference>
<dbReference type="AlphaFoldDB" id="A6TPW0"/>
<dbReference type="GO" id="GO:0005829">
    <property type="term" value="C:cytosol"/>
    <property type="evidence" value="ECO:0007669"/>
    <property type="project" value="TreeGrafter"/>
</dbReference>
<keyword evidence="2" id="KW-0378">Hydrolase</keyword>
<dbReference type="KEGG" id="amt:Amet_2067"/>
<sequence>MGPIAINNGWVIDPANGIFSQLNILIEDGKIQEISSSPFSVEQEIDAKGLYVCPGFVDIHMHEDPYDEEQDTFQTDTFQSMLRMGVTTAIGGNCGTGPEDIPGYLDAVERQGLPVNFGMLVPHASLRQAVGVTDRYSKAADDQIFEMNASAGWLLDIGCLGISYGIRYIPGITKEEMVTISKEAARTETFVAAHIRDDASGVFEAAQELLSIGKELEVAVHFSHIGSMAAFGQMRAFLSLIDDARSQGMNVSSDCYPYAAFSTGIGQTTYDDGFLERYQIDYDQIEIADGEHAGQRCTEKRFHQLRKERPETITIAHVMNEEEVNIALEHPSVMIASDGMLKNHQGHPRAAGTFPRFLRGVIQGEINISLSEAIAKCTCLPAEKLRIQKGTLSIGFDADVVVFNPETLRDRADFNHPANPPEGIEYVLVNGKVALRKGALLEKNQGRLIGSQWR</sequence>